<organism evidence="3 4">
    <name type="scientific">Rhodococcoides corynebacterioides</name>
    <dbReference type="NCBI Taxonomy" id="53972"/>
    <lineage>
        <taxon>Bacteria</taxon>
        <taxon>Bacillati</taxon>
        <taxon>Actinomycetota</taxon>
        <taxon>Actinomycetes</taxon>
        <taxon>Mycobacteriales</taxon>
        <taxon>Nocardiaceae</taxon>
        <taxon>Rhodococcoides</taxon>
    </lineage>
</organism>
<name>A0ABS2KRC8_9NOCA</name>
<protein>
    <submittedName>
        <fullName evidence="3">NADPH:quinone reductase-like Zn-dependent oxidoreductase</fullName>
    </submittedName>
</protein>
<dbReference type="Gene3D" id="3.90.180.10">
    <property type="entry name" value="Medium-chain alcohol dehydrogenases, catalytic domain"/>
    <property type="match status" value="1"/>
</dbReference>
<dbReference type="Pfam" id="PF08240">
    <property type="entry name" value="ADH_N"/>
    <property type="match status" value="1"/>
</dbReference>
<dbReference type="SUPFAM" id="SSF50129">
    <property type="entry name" value="GroES-like"/>
    <property type="match status" value="1"/>
</dbReference>
<keyword evidence="4" id="KW-1185">Reference proteome</keyword>
<proteinExistence type="predicted"/>
<dbReference type="InterPro" id="IPR011032">
    <property type="entry name" value="GroES-like_sf"/>
</dbReference>
<evidence type="ECO:0000259" key="2">
    <source>
        <dbReference type="Pfam" id="PF08240"/>
    </source>
</evidence>
<reference evidence="3 4" key="1">
    <citation type="submission" date="2021-01" db="EMBL/GenBank/DDBJ databases">
        <title>Genomics of switchgrass bacterial isolates.</title>
        <authorList>
            <person name="Shade A."/>
        </authorList>
    </citation>
    <scope>NUCLEOTIDE SEQUENCE [LARGE SCALE GENOMIC DNA]</scope>
    <source>
        <strain evidence="3 4">PvP111</strain>
    </source>
</reference>
<evidence type="ECO:0000313" key="4">
    <source>
        <dbReference type="Proteomes" id="UP000703038"/>
    </source>
</evidence>
<dbReference type="PANTHER" id="PTHR44154:SF1">
    <property type="entry name" value="QUINONE OXIDOREDUCTASE"/>
    <property type="match status" value="1"/>
</dbReference>
<gene>
    <name evidence="3" type="ORF">JOE42_001258</name>
</gene>
<sequence length="123" mass="12352">MTGPRTTRTVVATAFGGPDVLAIHDEVVDEPGAGQVVVEVRAAGVDPFDHKLYSGAFGTDEGTLPLHLGSEASGVVSAVGPDAVGPAGPVRVGDEVIVLADGAYADRLLVDADAVLPKPRALG</sequence>
<dbReference type="Proteomes" id="UP000703038">
    <property type="component" value="Unassembled WGS sequence"/>
</dbReference>
<keyword evidence="1" id="KW-0521">NADP</keyword>
<feature type="domain" description="Alcohol dehydrogenase-like N-terminal" evidence="2">
    <location>
        <begin position="32"/>
        <end position="119"/>
    </location>
</feature>
<accession>A0ABS2KRC8</accession>
<dbReference type="EMBL" id="JAFBBK010000001">
    <property type="protein sequence ID" value="MBM7414525.1"/>
    <property type="molecule type" value="Genomic_DNA"/>
</dbReference>
<dbReference type="InterPro" id="IPR051603">
    <property type="entry name" value="Zinc-ADH_QOR/CCCR"/>
</dbReference>
<comment type="caution">
    <text evidence="3">The sequence shown here is derived from an EMBL/GenBank/DDBJ whole genome shotgun (WGS) entry which is preliminary data.</text>
</comment>
<evidence type="ECO:0000313" key="3">
    <source>
        <dbReference type="EMBL" id="MBM7414525.1"/>
    </source>
</evidence>
<dbReference type="PANTHER" id="PTHR44154">
    <property type="entry name" value="QUINONE OXIDOREDUCTASE"/>
    <property type="match status" value="1"/>
</dbReference>
<evidence type="ECO:0000256" key="1">
    <source>
        <dbReference type="ARBA" id="ARBA00022857"/>
    </source>
</evidence>
<dbReference type="InterPro" id="IPR013154">
    <property type="entry name" value="ADH-like_N"/>
</dbReference>